<dbReference type="EMBL" id="KB445793">
    <property type="protein sequence ID" value="EMD39784.1"/>
    <property type="molecule type" value="Genomic_DNA"/>
</dbReference>
<proteinExistence type="predicted"/>
<organism evidence="2 3">
    <name type="scientific">Ceriporiopsis subvermispora (strain B)</name>
    <name type="common">White-rot fungus</name>
    <name type="synonym">Gelatoporia subvermispora</name>
    <dbReference type="NCBI Taxonomy" id="914234"/>
    <lineage>
        <taxon>Eukaryota</taxon>
        <taxon>Fungi</taxon>
        <taxon>Dikarya</taxon>
        <taxon>Basidiomycota</taxon>
        <taxon>Agaricomycotina</taxon>
        <taxon>Agaricomycetes</taxon>
        <taxon>Polyporales</taxon>
        <taxon>Gelatoporiaceae</taxon>
        <taxon>Gelatoporia</taxon>
    </lineage>
</organism>
<dbReference type="SUPFAM" id="SSF52047">
    <property type="entry name" value="RNI-like"/>
    <property type="match status" value="1"/>
</dbReference>
<accession>M2PSX0</accession>
<keyword evidence="3" id="KW-1185">Reference proteome</keyword>
<protein>
    <submittedName>
        <fullName evidence="2">Uncharacterized protein</fullName>
    </submittedName>
</protein>
<dbReference type="Proteomes" id="UP000016930">
    <property type="component" value="Unassembled WGS sequence"/>
</dbReference>
<sequence length="487" mass="56752">MSDMSYNCNNIRHIPSTQWLPVIPMRKRPRLPPELCDLIIDEARLECSSFDFSSCALTCREWLPRVRFHRWGHVQLEDDDLYKLVDLLRHIPDIAPYVKSLNLEFADEIYVGSLSDKDEPIHEIYQALLGRVEERTRSVKLALGPDSDDDSEWDEDKPEVADLIEDLFEMLLNVEHLHLRGSFIRPRCFLHLPKLRSLCLLDCYVSSWIPLRALLQILPQLQSIFFKGMWRMGSYRRRDPSRPFLYYSAGPLRLQDVTFVASETLLEDFQELFFVNTPHPPTVDLVIGLENSWALCYPKTYASHEHLVFSIFPEDKSRWRLKDADDFIMTKIDSCVPIHSVEIVLDWTRRPIHSISFAVTWLSQVPSGVKSLCIKIRLHDATPLQTTRWLRLVDTITDRRSQFSTLELFTIHILDDGKMLNIANGLHTTIKQQFSSFDRRGILRFERSDIVAKLEGLKLVERGSDSWSSDEEDEDEEDEDDDDGDDE</sequence>
<dbReference type="AlphaFoldDB" id="M2PSX0"/>
<evidence type="ECO:0000313" key="3">
    <source>
        <dbReference type="Proteomes" id="UP000016930"/>
    </source>
</evidence>
<evidence type="ECO:0000256" key="1">
    <source>
        <dbReference type="SAM" id="MobiDB-lite"/>
    </source>
</evidence>
<name>M2PSX0_CERS8</name>
<dbReference type="OrthoDB" id="2835132at2759"/>
<feature type="compositionally biased region" description="Acidic residues" evidence="1">
    <location>
        <begin position="468"/>
        <end position="487"/>
    </location>
</feature>
<dbReference type="HOGENOM" id="CLU_560188_0_0_1"/>
<reference evidence="2 3" key="1">
    <citation type="journal article" date="2012" name="Proc. Natl. Acad. Sci. U.S.A.">
        <title>Comparative genomics of Ceriporiopsis subvermispora and Phanerochaete chrysosporium provide insight into selective ligninolysis.</title>
        <authorList>
            <person name="Fernandez-Fueyo E."/>
            <person name="Ruiz-Duenas F.J."/>
            <person name="Ferreira P."/>
            <person name="Floudas D."/>
            <person name="Hibbett D.S."/>
            <person name="Canessa P."/>
            <person name="Larrondo L.F."/>
            <person name="James T.Y."/>
            <person name="Seelenfreund D."/>
            <person name="Lobos S."/>
            <person name="Polanco R."/>
            <person name="Tello M."/>
            <person name="Honda Y."/>
            <person name="Watanabe T."/>
            <person name="Watanabe T."/>
            <person name="Ryu J.S."/>
            <person name="Kubicek C.P."/>
            <person name="Schmoll M."/>
            <person name="Gaskell J."/>
            <person name="Hammel K.E."/>
            <person name="St John F.J."/>
            <person name="Vanden Wymelenberg A."/>
            <person name="Sabat G."/>
            <person name="Splinter BonDurant S."/>
            <person name="Syed K."/>
            <person name="Yadav J.S."/>
            <person name="Doddapaneni H."/>
            <person name="Subramanian V."/>
            <person name="Lavin J.L."/>
            <person name="Oguiza J.A."/>
            <person name="Perez G."/>
            <person name="Pisabarro A.G."/>
            <person name="Ramirez L."/>
            <person name="Santoyo F."/>
            <person name="Master E."/>
            <person name="Coutinho P.M."/>
            <person name="Henrissat B."/>
            <person name="Lombard V."/>
            <person name="Magnuson J.K."/>
            <person name="Kuees U."/>
            <person name="Hori C."/>
            <person name="Igarashi K."/>
            <person name="Samejima M."/>
            <person name="Held B.W."/>
            <person name="Barry K.W."/>
            <person name="LaButti K.M."/>
            <person name="Lapidus A."/>
            <person name="Lindquist E.A."/>
            <person name="Lucas S.M."/>
            <person name="Riley R."/>
            <person name="Salamov A.A."/>
            <person name="Hoffmeister D."/>
            <person name="Schwenk D."/>
            <person name="Hadar Y."/>
            <person name="Yarden O."/>
            <person name="de Vries R.P."/>
            <person name="Wiebenga A."/>
            <person name="Stenlid J."/>
            <person name="Eastwood D."/>
            <person name="Grigoriev I.V."/>
            <person name="Berka R.M."/>
            <person name="Blanchette R.A."/>
            <person name="Kersten P."/>
            <person name="Martinez A.T."/>
            <person name="Vicuna R."/>
            <person name="Cullen D."/>
        </authorList>
    </citation>
    <scope>NUCLEOTIDE SEQUENCE [LARGE SCALE GENOMIC DNA]</scope>
    <source>
        <strain evidence="2 3">B</strain>
    </source>
</reference>
<feature type="region of interest" description="Disordered" evidence="1">
    <location>
        <begin position="462"/>
        <end position="487"/>
    </location>
</feature>
<evidence type="ECO:0000313" key="2">
    <source>
        <dbReference type="EMBL" id="EMD39784.1"/>
    </source>
</evidence>
<gene>
    <name evidence="2" type="ORF">CERSUDRAFT_112054</name>
</gene>